<feature type="coiled-coil region" evidence="4">
    <location>
        <begin position="235"/>
        <end position="269"/>
    </location>
</feature>
<accession>A0A1L0ALG7</accession>
<keyword evidence="3" id="KW-0807">Transducer</keyword>
<dbReference type="PROSITE" id="PS50111">
    <property type="entry name" value="CHEMOTAXIS_TRANSDUC_2"/>
    <property type="match status" value="1"/>
</dbReference>
<feature type="transmembrane region" description="Helical" evidence="5">
    <location>
        <begin position="111"/>
        <end position="144"/>
    </location>
</feature>
<feature type="domain" description="Methyl-accepting transducer" evidence="6">
    <location>
        <begin position="234"/>
        <end position="456"/>
    </location>
</feature>
<dbReference type="PANTHER" id="PTHR43531:SF11">
    <property type="entry name" value="METHYL-ACCEPTING CHEMOTAXIS PROTEIN 3"/>
    <property type="match status" value="1"/>
</dbReference>
<dbReference type="PANTHER" id="PTHR43531">
    <property type="entry name" value="PROTEIN ICFG"/>
    <property type="match status" value="1"/>
</dbReference>
<keyword evidence="5" id="KW-0472">Membrane</keyword>
<name>A0A1L0ALG7_9GAMM</name>
<dbReference type="GO" id="GO:0005886">
    <property type="term" value="C:plasma membrane"/>
    <property type="evidence" value="ECO:0007669"/>
    <property type="project" value="TreeGrafter"/>
</dbReference>
<sequence>MNPFSLWRTLFFPQRNNWDKNQHQIVEIILFFTLLSFISGIYSFVKWYSHDHQAMIYTSLFLICAELIAALVLRLFKTINLALNIGFTGMVINALNLVYQTGGVIISPQAFWIPLLIISFFLTASLTMAICWSGIVIAVTAWMVNLSLHSTELPNVILSEASVAGETWSGIMIPLVIICIAQAYIAKQREKSITASLLSQQESQSAAEKSQKEEQNLSRVLVLAGDNANQLTSIAKQLSQQSSELHNQVDELNITCDIQENAAEKMTNRLNKMTLDFQKSEQFVQELQLRSEDINNQAQTSASSLTASTEAISNILYSNQEMVVVADLITSVAEQTNLLALNAAIEAARAGEQGRGFTVVADQVRNLSSRSNQAAREIRQLLDKSTKEVNQGQIVIKGSVTELSEIINQVGSTLIDVQQLAKIMEKQVNVLLELNHANQDVTESVNKTSKISESVATQGTQLSQQVIILKTLADDLNSVMELS</sequence>
<gene>
    <name evidence="7" type="ORF">NVI5450_4538</name>
</gene>
<dbReference type="EMBL" id="FPLD01000131">
    <property type="protein sequence ID" value="SGZ17546.1"/>
    <property type="molecule type" value="Genomic_DNA"/>
</dbReference>
<evidence type="ECO:0000256" key="5">
    <source>
        <dbReference type="SAM" id="Phobius"/>
    </source>
</evidence>
<evidence type="ECO:0000259" key="6">
    <source>
        <dbReference type="PROSITE" id="PS50111"/>
    </source>
</evidence>
<keyword evidence="5" id="KW-1133">Transmembrane helix</keyword>
<dbReference type="RefSeq" id="WP_075480990.1">
    <property type="nucleotide sequence ID" value="NZ_CAWRBC010000115.1"/>
</dbReference>
<dbReference type="Pfam" id="PF00015">
    <property type="entry name" value="MCPsignal"/>
    <property type="match status" value="1"/>
</dbReference>
<feature type="transmembrane region" description="Helical" evidence="5">
    <location>
        <begin position="168"/>
        <end position="186"/>
    </location>
</feature>
<evidence type="ECO:0000313" key="8">
    <source>
        <dbReference type="Proteomes" id="UP000183794"/>
    </source>
</evidence>
<keyword evidence="4" id="KW-0175">Coiled coil</keyword>
<dbReference type="OrthoDB" id="9795078at2"/>
<dbReference type="SMART" id="SM00283">
    <property type="entry name" value="MA"/>
    <property type="match status" value="1"/>
</dbReference>
<evidence type="ECO:0000256" key="4">
    <source>
        <dbReference type="SAM" id="Coils"/>
    </source>
</evidence>
<organism evidence="7 8">
    <name type="scientific">Moritella viscosa</name>
    <dbReference type="NCBI Taxonomy" id="80854"/>
    <lineage>
        <taxon>Bacteria</taxon>
        <taxon>Pseudomonadati</taxon>
        <taxon>Pseudomonadota</taxon>
        <taxon>Gammaproteobacteria</taxon>
        <taxon>Alteromonadales</taxon>
        <taxon>Moritellaceae</taxon>
        <taxon>Moritella</taxon>
    </lineage>
</organism>
<keyword evidence="1" id="KW-0145">Chemotaxis</keyword>
<dbReference type="GO" id="GO:0004888">
    <property type="term" value="F:transmembrane signaling receptor activity"/>
    <property type="evidence" value="ECO:0007669"/>
    <property type="project" value="TreeGrafter"/>
</dbReference>
<evidence type="ECO:0000256" key="2">
    <source>
        <dbReference type="ARBA" id="ARBA00029447"/>
    </source>
</evidence>
<feature type="transmembrane region" description="Helical" evidence="5">
    <location>
        <begin position="54"/>
        <end position="73"/>
    </location>
</feature>
<dbReference type="SUPFAM" id="SSF58104">
    <property type="entry name" value="Methyl-accepting chemotaxis protein (MCP) signaling domain"/>
    <property type="match status" value="1"/>
</dbReference>
<evidence type="ECO:0000256" key="1">
    <source>
        <dbReference type="ARBA" id="ARBA00022500"/>
    </source>
</evidence>
<reference evidence="7 8" key="1">
    <citation type="submission" date="2016-11" db="EMBL/GenBank/DDBJ databases">
        <authorList>
            <person name="Jaros S."/>
            <person name="Januszkiewicz K."/>
            <person name="Wedrychowicz H."/>
        </authorList>
    </citation>
    <scope>NUCLEOTIDE SEQUENCE [LARGE SCALE GENOMIC DNA]</scope>
    <source>
        <strain evidence="7">NVI 5450</strain>
    </source>
</reference>
<dbReference type="InterPro" id="IPR004089">
    <property type="entry name" value="MCPsignal_dom"/>
</dbReference>
<dbReference type="Gene3D" id="1.10.287.950">
    <property type="entry name" value="Methyl-accepting chemotaxis protein"/>
    <property type="match status" value="1"/>
</dbReference>
<dbReference type="GO" id="GO:0007165">
    <property type="term" value="P:signal transduction"/>
    <property type="evidence" value="ECO:0007669"/>
    <property type="project" value="UniProtKB-KW"/>
</dbReference>
<evidence type="ECO:0000313" key="7">
    <source>
        <dbReference type="EMBL" id="SGZ17546.1"/>
    </source>
</evidence>
<evidence type="ECO:0000256" key="3">
    <source>
        <dbReference type="PROSITE-ProRule" id="PRU00284"/>
    </source>
</evidence>
<feature type="transmembrane region" description="Helical" evidence="5">
    <location>
        <begin position="79"/>
        <end position="99"/>
    </location>
</feature>
<comment type="similarity">
    <text evidence="2">Belongs to the methyl-accepting chemotaxis (MCP) protein family.</text>
</comment>
<keyword evidence="5" id="KW-0812">Transmembrane</keyword>
<dbReference type="Proteomes" id="UP000183794">
    <property type="component" value="Unassembled WGS sequence"/>
</dbReference>
<dbReference type="GO" id="GO:0006935">
    <property type="term" value="P:chemotaxis"/>
    <property type="evidence" value="ECO:0007669"/>
    <property type="project" value="UniProtKB-KW"/>
</dbReference>
<dbReference type="InterPro" id="IPR051310">
    <property type="entry name" value="MCP_chemotaxis"/>
</dbReference>
<proteinExistence type="inferred from homology"/>
<feature type="transmembrane region" description="Helical" evidence="5">
    <location>
        <begin position="25"/>
        <end position="45"/>
    </location>
</feature>
<protein>
    <submittedName>
        <fullName evidence="7">Hypothetical methyl-accepting chemotaxis protein</fullName>
    </submittedName>
</protein>
<dbReference type="AlphaFoldDB" id="A0A1L0ALG7"/>